<feature type="transmembrane region" description="Helical" evidence="5">
    <location>
        <begin position="359"/>
        <end position="377"/>
    </location>
</feature>
<dbReference type="AlphaFoldDB" id="G0EKU2"/>
<comment type="subcellular location">
    <subcellularLocation>
        <location evidence="1">Membrane</location>
        <topology evidence="1">Multi-pass membrane protein</topology>
    </subcellularLocation>
</comment>
<sequence length="669" mass="79345">MFFINNFFYQKQKENFLSFIKRAIEYTPSIFVGLLVSAISFKFYGKENASIGPICTLICALQHKSFSIDNFQILALRVLLFGLLATIAEQNLFFIISFNFIVPFYIVYFLSDDFKPKNYFIYGFTYVILQSYNVPMSRIYIRIEAILTGLTIVFIYLAINSFFTKNKKYNDFSYRGIKSINNKLLTLYNKACPINKSEDIISIINEYVSEIYMDTLKRNNTMNNRNITHFKFILILEEINILIEREYENLYKFTKKDSEYFIMLSKILERISRILKHGIYKHESEYNIIIKMINDFNSNYFLSNEKSYYEWLYVIIKLRNILYSMFENKKDDFKITKSFNFKLMSLKKELNIDKCHFRFSLKMGIVMCIAFTVKYFLPDQIATRGYWLPIISYIILHPFYEEQKETIRTHILGNFIGIFIFAILFKYIPNNTIMPAIIICMVFSISSRNQFFKKIYSTISALISSFPYMNKLVSISSRITFMMTAISIVWVFDNFIIRTENYKGLIDKISELIEIDTMLIDEMEKAINNEVGSEYLYEILLKAYMIKNNIIVHEKKQTRYKGTPIKDSFIENNREFIVESEQLINLIRKYNRPEDKKNISIFIKNISTILENTAKIFKNEIDDISNNIQNNNFNKKSNSYLIYRLEKCLNSINAINVSIKDNMDNLNIR</sequence>
<dbReference type="InterPro" id="IPR049453">
    <property type="entry name" value="Memb_transporter_dom"/>
</dbReference>
<evidence type="ECO:0000259" key="6">
    <source>
        <dbReference type="Pfam" id="PF13515"/>
    </source>
</evidence>
<feature type="transmembrane region" description="Helical" evidence="5">
    <location>
        <begin position="139"/>
        <end position="159"/>
    </location>
</feature>
<evidence type="ECO:0000313" key="7">
    <source>
        <dbReference type="EMBL" id="AEM21400.1"/>
    </source>
</evidence>
<evidence type="ECO:0000256" key="5">
    <source>
        <dbReference type="SAM" id="Phobius"/>
    </source>
</evidence>
<feature type="transmembrane region" description="Helical" evidence="5">
    <location>
        <begin position="411"/>
        <end position="428"/>
    </location>
</feature>
<dbReference type="PATRIC" id="fig|1045858.4.peg.771"/>
<dbReference type="EMBL" id="CP002874">
    <property type="protein sequence ID" value="AEM21400.1"/>
    <property type="molecule type" value="Genomic_DNA"/>
</dbReference>
<keyword evidence="2 5" id="KW-0812">Transmembrane</keyword>
<keyword evidence="3 5" id="KW-1133">Transmembrane helix</keyword>
<dbReference type="KEGG" id="bip:Bint_0771"/>
<feature type="transmembrane region" description="Helical" evidence="5">
    <location>
        <begin position="383"/>
        <end position="399"/>
    </location>
</feature>
<feature type="domain" description="Integral membrane bound transporter" evidence="6">
    <location>
        <begin position="375"/>
        <end position="491"/>
    </location>
</feature>
<evidence type="ECO:0000256" key="4">
    <source>
        <dbReference type="ARBA" id="ARBA00023136"/>
    </source>
</evidence>
<dbReference type="Pfam" id="PF13515">
    <property type="entry name" value="FUSC_2"/>
    <property type="match status" value="1"/>
</dbReference>
<evidence type="ECO:0000256" key="2">
    <source>
        <dbReference type="ARBA" id="ARBA00022692"/>
    </source>
</evidence>
<feature type="transmembrane region" description="Helical" evidence="5">
    <location>
        <begin position="66"/>
        <end position="86"/>
    </location>
</feature>
<dbReference type="HOGENOM" id="CLU_026283_0_0_12"/>
<proteinExistence type="predicted"/>
<evidence type="ECO:0000256" key="1">
    <source>
        <dbReference type="ARBA" id="ARBA00004141"/>
    </source>
</evidence>
<feature type="transmembrane region" description="Helical" evidence="5">
    <location>
        <begin position="117"/>
        <end position="133"/>
    </location>
</feature>
<evidence type="ECO:0000256" key="3">
    <source>
        <dbReference type="ARBA" id="ARBA00022989"/>
    </source>
</evidence>
<reference evidence="7 8" key="1">
    <citation type="journal article" date="2011" name="BMC Genomics">
        <title>Complete genome sequence of Brachyspira intermedia reveals unique genomic features in Brachyspira species and phage-mediated horizontal gene transfer.</title>
        <authorList>
            <person name="Hafstrom T."/>
            <person name="Jansson D.S."/>
            <person name="Segerman B."/>
        </authorList>
    </citation>
    <scope>NUCLEOTIDE SEQUENCE [LARGE SCALE GENOMIC DNA]</scope>
    <source>
        <strain evidence="8">ATCC 51140 / PWS/A</strain>
    </source>
</reference>
<feature type="transmembrane region" description="Helical" evidence="5">
    <location>
        <begin position="26"/>
        <end position="45"/>
    </location>
</feature>
<accession>G0EKU2</accession>
<feature type="transmembrane region" description="Helical" evidence="5">
    <location>
        <begin position="92"/>
        <end position="110"/>
    </location>
</feature>
<dbReference type="Proteomes" id="UP000008522">
    <property type="component" value="Chromosome"/>
</dbReference>
<feature type="transmembrane region" description="Helical" evidence="5">
    <location>
        <begin position="472"/>
        <end position="492"/>
    </location>
</feature>
<evidence type="ECO:0000313" key="8">
    <source>
        <dbReference type="Proteomes" id="UP000008522"/>
    </source>
</evidence>
<keyword evidence="4 5" id="KW-0472">Membrane</keyword>
<dbReference type="GeneID" id="44969326"/>
<name>G0EKU2_BRAIP</name>
<organism evidence="7 8">
    <name type="scientific">Brachyspira intermedia (strain ATCC 51140 / PWS/A)</name>
    <name type="common">Serpulina intermedia</name>
    <dbReference type="NCBI Taxonomy" id="1045858"/>
    <lineage>
        <taxon>Bacteria</taxon>
        <taxon>Pseudomonadati</taxon>
        <taxon>Spirochaetota</taxon>
        <taxon>Spirochaetia</taxon>
        <taxon>Brachyspirales</taxon>
        <taxon>Brachyspiraceae</taxon>
        <taxon>Brachyspira</taxon>
    </lineage>
</organism>
<gene>
    <name evidence="7" type="ordered locus">Bint_0771</name>
</gene>
<keyword evidence="8" id="KW-1185">Reference proteome</keyword>
<dbReference type="RefSeq" id="WP_014487240.1">
    <property type="nucleotide sequence ID" value="NC_017243.1"/>
</dbReference>
<protein>
    <recommendedName>
        <fullName evidence="6">Integral membrane bound transporter domain-containing protein</fullName>
    </recommendedName>
</protein>
<dbReference type="eggNOG" id="COG1289">
    <property type="taxonomic scope" value="Bacteria"/>
</dbReference>
<dbReference type="GO" id="GO:0016020">
    <property type="term" value="C:membrane"/>
    <property type="evidence" value="ECO:0007669"/>
    <property type="project" value="UniProtKB-SubCell"/>
</dbReference>
<dbReference type="OrthoDB" id="304676at2"/>